<dbReference type="Proteomes" id="UP000051870">
    <property type="component" value="Unassembled WGS sequence"/>
</dbReference>
<dbReference type="SUPFAM" id="SSF51735">
    <property type="entry name" value="NAD(P)-binding Rossmann-fold domains"/>
    <property type="match status" value="1"/>
</dbReference>
<dbReference type="AlphaFoldDB" id="A0A0N7MA75"/>
<protein>
    <submittedName>
        <fullName evidence="4">Crotonyl-CoA reductase</fullName>
        <ecNumber evidence="4">1.3.1.86</ecNumber>
    </submittedName>
</protein>
<dbReference type="InterPro" id="IPR036291">
    <property type="entry name" value="NAD(P)-bd_dom_sf"/>
</dbReference>
<evidence type="ECO:0000256" key="1">
    <source>
        <dbReference type="ARBA" id="ARBA00022857"/>
    </source>
</evidence>
<dbReference type="PANTHER" id="PTHR48106:SF18">
    <property type="entry name" value="QUINONE OXIDOREDUCTASE PIG3"/>
    <property type="match status" value="1"/>
</dbReference>
<dbReference type="InterPro" id="IPR020843">
    <property type="entry name" value="ER"/>
</dbReference>
<dbReference type="STRING" id="1715693.PH7735_03215"/>
<gene>
    <name evidence="4" type="primary">ccrA2</name>
    <name evidence="4" type="ORF">PH7735_03215</name>
</gene>
<dbReference type="SMART" id="SM00829">
    <property type="entry name" value="PKS_ER"/>
    <property type="match status" value="1"/>
</dbReference>
<evidence type="ECO:0000256" key="2">
    <source>
        <dbReference type="ARBA" id="ARBA00023002"/>
    </source>
</evidence>
<dbReference type="Pfam" id="PF08240">
    <property type="entry name" value="ADH_N"/>
    <property type="match status" value="1"/>
</dbReference>
<dbReference type="Gene3D" id="3.90.180.10">
    <property type="entry name" value="Medium-chain alcohol dehydrogenases, catalytic domain"/>
    <property type="match status" value="1"/>
</dbReference>
<dbReference type="PANTHER" id="PTHR48106">
    <property type="entry name" value="QUINONE OXIDOREDUCTASE PIG3-RELATED"/>
    <property type="match status" value="1"/>
</dbReference>
<keyword evidence="1" id="KW-0521">NADP</keyword>
<dbReference type="Gene3D" id="3.40.50.720">
    <property type="entry name" value="NAD(P)-binding Rossmann-like Domain"/>
    <property type="match status" value="1"/>
</dbReference>
<dbReference type="CDD" id="cd08274">
    <property type="entry name" value="MDR9"/>
    <property type="match status" value="1"/>
</dbReference>
<proteinExistence type="predicted"/>
<dbReference type="InterPro" id="IPR002364">
    <property type="entry name" value="Quin_OxRdtase/zeta-crystal_CS"/>
</dbReference>
<dbReference type="Pfam" id="PF00107">
    <property type="entry name" value="ADH_zinc_N"/>
    <property type="match status" value="1"/>
</dbReference>
<sequence length="359" mass="37789">MTIPEFMQAVYLTGHGGPEALEFRTDVPVPEPKADEVLIEVKAAGINNTDINTRIGWYSKAVDGDTEAAAGSLEADADDASWTGRPLVFPRIQGADASGTIVKVGADVDPARIGERVLVASLQPAADAVDEWDFITWGSECDGGFAQFATAKDIHTHKIDCDLSDAELASFPCAYSTAENLISRAGCKAGDTVLITGASGGVGSAAVQLCKRRGATVIAMASKSKHDQMQALGADRLLDRHENPAEVLGEQSVTLVVDLVAGDGFPALIACLKRGGRYATSGAIGGPMVSLDVRDLYLKDLTFVGGTAQAAETMPNLVSYIEAGEIAPLVAQTFPLDRIHDAQEMFLQKTFVGKLVLLP</sequence>
<reference evidence="5" key="1">
    <citation type="submission" date="2015-09" db="EMBL/GenBank/DDBJ databases">
        <authorList>
            <person name="Rodrigo-Torres Lidia"/>
            <person name="Arahal R.David."/>
        </authorList>
    </citation>
    <scope>NUCLEOTIDE SEQUENCE [LARGE SCALE GENOMIC DNA]</scope>
    <source>
        <strain evidence="5">CECT 7735</strain>
    </source>
</reference>
<dbReference type="InterPro" id="IPR011032">
    <property type="entry name" value="GroES-like_sf"/>
</dbReference>
<accession>A0A0N7MA75</accession>
<dbReference type="RefSeq" id="WP_058312391.1">
    <property type="nucleotide sequence ID" value="NZ_CYTW01000004.1"/>
</dbReference>
<keyword evidence="5" id="KW-1185">Reference proteome</keyword>
<evidence type="ECO:0000313" key="4">
    <source>
        <dbReference type="EMBL" id="CUK08225.1"/>
    </source>
</evidence>
<dbReference type="GO" id="GO:0016651">
    <property type="term" value="F:oxidoreductase activity, acting on NAD(P)H"/>
    <property type="evidence" value="ECO:0007669"/>
    <property type="project" value="TreeGrafter"/>
</dbReference>
<dbReference type="EC" id="1.3.1.86" evidence="4"/>
<dbReference type="GO" id="GO:0043880">
    <property type="term" value="F:crotonyl-CoA reductase activity"/>
    <property type="evidence" value="ECO:0007669"/>
    <property type="project" value="UniProtKB-EC"/>
</dbReference>
<dbReference type="GO" id="GO:0070402">
    <property type="term" value="F:NADPH binding"/>
    <property type="evidence" value="ECO:0007669"/>
    <property type="project" value="TreeGrafter"/>
</dbReference>
<dbReference type="PROSITE" id="PS01162">
    <property type="entry name" value="QOR_ZETA_CRYSTAL"/>
    <property type="match status" value="1"/>
</dbReference>
<dbReference type="GeneID" id="83882204"/>
<evidence type="ECO:0000259" key="3">
    <source>
        <dbReference type="SMART" id="SM00829"/>
    </source>
</evidence>
<name>A0A0N7MA75_9RHOB</name>
<organism evidence="4 5">
    <name type="scientific">Shimia thalassica</name>
    <dbReference type="NCBI Taxonomy" id="1715693"/>
    <lineage>
        <taxon>Bacteria</taxon>
        <taxon>Pseudomonadati</taxon>
        <taxon>Pseudomonadota</taxon>
        <taxon>Alphaproteobacteria</taxon>
        <taxon>Rhodobacterales</taxon>
        <taxon>Roseobacteraceae</taxon>
    </lineage>
</organism>
<dbReference type="GO" id="GO:0008270">
    <property type="term" value="F:zinc ion binding"/>
    <property type="evidence" value="ECO:0007669"/>
    <property type="project" value="InterPro"/>
</dbReference>
<dbReference type="InterPro" id="IPR013149">
    <property type="entry name" value="ADH-like_C"/>
</dbReference>
<dbReference type="EMBL" id="CYTW01000004">
    <property type="protein sequence ID" value="CUK08225.1"/>
    <property type="molecule type" value="Genomic_DNA"/>
</dbReference>
<dbReference type="SUPFAM" id="SSF50129">
    <property type="entry name" value="GroES-like"/>
    <property type="match status" value="1"/>
</dbReference>
<feature type="domain" description="Enoyl reductase (ER)" evidence="3">
    <location>
        <begin position="16"/>
        <end position="357"/>
    </location>
</feature>
<keyword evidence="2 4" id="KW-0560">Oxidoreductase</keyword>
<dbReference type="InterPro" id="IPR013154">
    <property type="entry name" value="ADH-like_N"/>
</dbReference>
<evidence type="ECO:0000313" key="5">
    <source>
        <dbReference type="Proteomes" id="UP000051870"/>
    </source>
</evidence>